<dbReference type="InterPro" id="IPR000182">
    <property type="entry name" value="GNAT_dom"/>
</dbReference>
<proteinExistence type="predicted"/>
<dbReference type="STRING" id="2309.CF15_03905"/>
<dbReference type="EMBL" id="LNTB01000001">
    <property type="protein sequence ID" value="KSW11945.1"/>
    <property type="molecule type" value="Genomic_DNA"/>
</dbReference>
<reference evidence="3 4" key="1">
    <citation type="submission" date="2015-11" db="EMBL/GenBank/DDBJ databases">
        <title>Genome sequence of Pyrodictium occultum PL-19, a marine hyperthermophilic archaeon isolated from Volcano, Italy.</title>
        <authorList>
            <person name="Utturkar S."/>
            <person name="Huber H."/>
            <person name="Leptihn S."/>
            <person name="Brown S."/>
            <person name="Stetter K.O."/>
            <person name="Podar M."/>
        </authorList>
    </citation>
    <scope>NUCLEOTIDE SEQUENCE [LARGE SCALE GENOMIC DNA]</scope>
    <source>
        <strain evidence="3 4">PL-19</strain>
    </source>
</reference>
<dbReference type="AlphaFoldDB" id="A0A0V8RV57"/>
<evidence type="ECO:0000313" key="3">
    <source>
        <dbReference type="EMBL" id="KSW11945.1"/>
    </source>
</evidence>
<accession>A0A0V8RV57</accession>
<evidence type="ECO:0000256" key="1">
    <source>
        <dbReference type="SAM" id="Phobius"/>
    </source>
</evidence>
<sequence length="149" mass="16443">MEPDELDEVYRIEAESFDQPYPRWYLDLLYGLSGGEYFLVSQGSEGRITGYIIGIPLSSGACHIASIAVEKRCRRRGVGTALLQSLVEVCSSRGYSSFVLEVEAGNYPAQSLYARSSFKPVMIVPDYYGEGRHAVVMALLGERPCCLDG</sequence>
<protein>
    <recommendedName>
        <fullName evidence="2">N-acetyltransferase domain-containing protein</fullName>
    </recommendedName>
</protein>
<dbReference type="SUPFAM" id="SSF55729">
    <property type="entry name" value="Acyl-CoA N-acyltransferases (Nat)"/>
    <property type="match status" value="1"/>
</dbReference>
<dbReference type="CDD" id="cd04301">
    <property type="entry name" value="NAT_SF"/>
    <property type="match status" value="1"/>
</dbReference>
<feature type="domain" description="N-acetyltransferase" evidence="2">
    <location>
        <begin position="1"/>
        <end position="142"/>
    </location>
</feature>
<feature type="transmembrane region" description="Helical" evidence="1">
    <location>
        <begin position="48"/>
        <end position="69"/>
    </location>
</feature>
<keyword evidence="1" id="KW-0812">Transmembrane</keyword>
<dbReference type="Proteomes" id="UP000053352">
    <property type="component" value="Unassembled WGS sequence"/>
</dbReference>
<dbReference type="PROSITE" id="PS51186">
    <property type="entry name" value="GNAT"/>
    <property type="match status" value="1"/>
</dbReference>
<dbReference type="PANTHER" id="PTHR47542">
    <property type="entry name" value="ACYL-COA N-ACYLTRANSFERASES (NAT) SUPERFAMILY PROTEIN"/>
    <property type="match status" value="1"/>
</dbReference>
<comment type="caution">
    <text evidence="3">The sequence shown here is derived from an EMBL/GenBank/DDBJ whole genome shotgun (WGS) entry which is preliminary data.</text>
</comment>
<evidence type="ECO:0000313" key="4">
    <source>
        <dbReference type="Proteomes" id="UP000053352"/>
    </source>
</evidence>
<dbReference type="Pfam" id="PF00583">
    <property type="entry name" value="Acetyltransf_1"/>
    <property type="match status" value="1"/>
</dbReference>
<keyword evidence="1" id="KW-1133">Transmembrane helix</keyword>
<name>A0A0V8RV57_PYROC</name>
<gene>
    <name evidence="3" type="ORF">CF15_03905</name>
</gene>
<keyword evidence="1" id="KW-0472">Membrane</keyword>
<evidence type="ECO:0000259" key="2">
    <source>
        <dbReference type="PROSITE" id="PS51186"/>
    </source>
</evidence>
<dbReference type="Gene3D" id="3.40.630.30">
    <property type="match status" value="1"/>
</dbReference>
<dbReference type="GO" id="GO:0016747">
    <property type="term" value="F:acyltransferase activity, transferring groups other than amino-acyl groups"/>
    <property type="evidence" value="ECO:0007669"/>
    <property type="project" value="InterPro"/>
</dbReference>
<dbReference type="InterPro" id="IPR016181">
    <property type="entry name" value="Acyl_CoA_acyltransferase"/>
</dbReference>
<dbReference type="PANTHER" id="PTHR47542:SF2">
    <property type="entry name" value="ACYL-COA N-ACYLTRANSFERASES (NAT) SUPERFAMILY PROTEIN"/>
    <property type="match status" value="1"/>
</dbReference>
<organism evidence="3 4">
    <name type="scientific">Pyrodictium occultum</name>
    <dbReference type="NCBI Taxonomy" id="2309"/>
    <lineage>
        <taxon>Archaea</taxon>
        <taxon>Thermoproteota</taxon>
        <taxon>Thermoprotei</taxon>
        <taxon>Desulfurococcales</taxon>
        <taxon>Pyrodictiaceae</taxon>
        <taxon>Pyrodictium</taxon>
    </lineage>
</organism>
<keyword evidence="4" id="KW-1185">Reference proteome</keyword>